<reference evidence="2 3" key="1">
    <citation type="submission" date="2016-01" db="EMBL/GenBank/DDBJ databases">
        <title>The new phylogeny of the genus Mycobacterium.</title>
        <authorList>
            <person name="Tarcisio F."/>
            <person name="Conor M."/>
            <person name="Antonella G."/>
            <person name="Elisabetta G."/>
            <person name="Giulia F.S."/>
            <person name="Sara T."/>
            <person name="Anna F."/>
            <person name="Clotilde B."/>
            <person name="Roberto B."/>
            <person name="Veronica D.S."/>
            <person name="Fabio R."/>
            <person name="Monica P."/>
            <person name="Olivier J."/>
            <person name="Enrico T."/>
            <person name="Nicola S."/>
        </authorList>
    </citation>
    <scope>NUCLEOTIDE SEQUENCE [LARGE SCALE GENOMIC DNA]</scope>
    <source>
        <strain evidence="2 3">DSM 44572</strain>
    </source>
</reference>
<dbReference type="Proteomes" id="UP000193529">
    <property type="component" value="Unassembled WGS sequence"/>
</dbReference>
<comment type="caution">
    <text evidence="2">The sequence shown here is derived from an EMBL/GenBank/DDBJ whole genome shotgun (WGS) entry which is preliminary data.</text>
</comment>
<dbReference type="STRING" id="153971.AWC19_13520"/>
<accession>A0A1X1ZFU4</accession>
<dbReference type="InterPro" id="IPR052336">
    <property type="entry name" value="MlaD_Phospholipid_Transporter"/>
</dbReference>
<evidence type="ECO:0000313" key="3">
    <source>
        <dbReference type="Proteomes" id="UP000193529"/>
    </source>
</evidence>
<evidence type="ECO:0000313" key="2">
    <source>
        <dbReference type="EMBL" id="ORW22001.1"/>
    </source>
</evidence>
<dbReference type="PANTHER" id="PTHR33371">
    <property type="entry name" value="INTERMEMBRANE PHOSPHOLIPID TRANSPORT SYSTEM BINDING PROTEIN MLAD-RELATED"/>
    <property type="match status" value="1"/>
</dbReference>
<gene>
    <name evidence="2" type="ORF">AWC19_13520</name>
</gene>
<proteinExistence type="predicted"/>
<dbReference type="OrthoDB" id="4379218at2"/>
<dbReference type="InterPro" id="IPR003399">
    <property type="entry name" value="Mce/MlaD"/>
</dbReference>
<sequence length="320" mass="35070">MRLFRNPMTWGAAALAVLTVVALVAAVLYASPPGQKTISFYTDDAASIRKGDQVRIAGIAVGKVKDIALEADRVRVQARIDDSAFVGDKSQIEVRMLTVVGGYYVNLVSLGDTPLGSNTIPLERVTMPYNLVRALNDTAKITENIDTKPINESLKQIQTGLNTGQNLETLNAVVDAGNQLMSTVDRQRGQITTILNLSDEYLEQLKDVRGVLEHMIEKIAIIQASLEIFSKGFGAALFGMGRALQALKPVGVFYDHHRAEVIEKMREFLAKGRIWINHNGAIVRGLRDIQRHIERVLDVQQAPPELLATDLCIPMPGSAC</sequence>
<name>A0A1X1ZFU4_9MYCO</name>
<keyword evidence="3" id="KW-1185">Reference proteome</keyword>
<protein>
    <submittedName>
        <fullName evidence="2">Mammalian cell entry protein</fullName>
    </submittedName>
</protein>
<dbReference type="PANTHER" id="PTHR33371:SF18">
    <property type="entry name" value="MCE-FAMILY PROTEIN MCE3C"/>
    <property type="match status" value="1"/>
</dbReference>
<dbReference type="EMBL" id="LQPJ01000116">
    <property type="protein sequence ID" value="ORW22001.1"/>
    <property type="molecule type" value="Genomic_DNA"/>
</dbReference>
<evidence type="ECO:0000259" key="1">
    <source>
        <dbReference type="Pfam" id="PF02470"/>
    </source>
</evidence>
<feature type="domain" description="Mce/MlaD" evidence="1">
    <location>
        <begin position="36"/>
        <end position="108"/>
    </location>
</feature>
<dbReference type="AlphaFoldDB" id="A0A1X1ZFU4"/>
<dbReference type="Pfam" id="PF02470">
    <property type="entry name" value="MlaD"/>
    <property type="match status" value="1"/>
</dbReference>
<organism evidence="2 3">
    <name type="scientific">Mycobacterium palustre</name>
    <dbReference type="NCBI Taxonomy" id="153971"/>
    <lineage>
        <taxon>Bacteria</taxon>
        <taxon>Bacillati</taxon>
        <taxon>Actinomycetota</taxon>
        <taxon>Actinomycetes</taxon>
        <taxon>Mycobacteriales</taxon>
        <taxon>Mycobacteriaceae</taxon>
        <taxon>Mycobacterium</taxon>
        <taxon>Mycobacterium simiae complex</taxon>
    </lineage>
</organism>
<dbReference type="GO" id="GO:0005576">
    <property type="term" value="C:extracellular region"/>
    <property type="evidence" value="ECO:0007669"/>
    <property type="project" value="TreeGrafter"/>
</dbReference>